<evidence type="ECO:0000313" key="5">
    <source>
        <dbReference type="EMBL" id="SER19018.1"/>
    </source>
</evidence>
<dbReference type="SUPFAM" id="SSF56529">
    <property type="entry name" value="FAH"/>
    <property type="match status" value="1"/>
</dbReference>
<dbReference type="PANTHER" id="PTHR42796:SF4">
    <property type="entry name" value="FUMARYLACETOACETATE HYDROLASE DOMAIN-CONTAINING PROTEIN 2A"/>
    <property type="match status" value="1"/>
</dbReference>
<organism evidence="5 6">
    <name type="scientific">Pseudomonas cuatrocienegasensis</name>
    <dbReference type="NCBI Taxonomy" id="543360"/>
    <lineage>
        <taxon>Bacteria</taxon>
        <taxon>Pseudomonadati</taxon>
        <taxon>Pseudomonadota</taxon>
        <taxon>Gammaproteobacteria</taxon>
        <taxon>Pseudomonadales</taxon>
        <taxon>Pseudomonadaceae</taxon>
        <taxon>Pseudomonas</taxon>
    </lineage>
</organism>
<evidence type="ECO:0000256" key="3">
    <source>
        <dbReference type="ARBA" id="ARBA00022723"/>
    </source>
</evidence>
<dbReference type="Pfam" id="PF01557">
    <property type="entry name" value="FAA_hydrolase"/>
    <property type="match status" value="1"/>
</dbReference>
<proteinExistence type="inferred from homology"/>
<comment type="similarity">
    <text evidence="2">Belongs to the hydratase/decarboxylase family.</text>
</comment>
<comment type="similarity">
    <text evidence="1">Belongs to the FAH family.</text>
</comment>
<dbReference type="InterPro" id="IPR011234">
    <property type="entry name" value="Fumarylacetoacetase-like_C"/>
</dbReference>
<name>A0ABY1BMI6_9PSED</name>
<dbReference type="PANTHER" id="PTHR42796">
    <property type="entry name" value="FUMARYLACETOACETATE HYDROLASE DOMAIN-CONTAINING PROTEIN 2A-RELATED"/>
    <property type="match status" value="1"/>
</dbReference>
<keyword evidence="3" id="KW-0479">Metal-binding</keyword>
<evidence type="ECO:0000313" key="6">
    <source>
        <dbReference type="Proteomes" id="UP000198512"/>
    </source>
</evidence>
<feature type="domain" description="Fumarylacetoacetase-like C-terminal" evidence="4">
    <location>
        <begin position="77"/>
        <end position="280"/>
    </location>
</feature>
<comment type="caution">
    <text evidence="5">The sequence shown here is derived from an EMBL/GenBank/DDBJ whole genome shotgun (WGS) entry which is preliminary data.</text>
</comment>
<dbReference type="RefSeq" id="WP_069519466.1">
    <property type="nucleotide sequence ID" value="NZ_FOFP01000017.1"/>
</dbReference>
<dbReference type="Proteomes" id="UP000198512">
    <property type="component" value="Unassembled WGS sequence"/>
</dbReference>
<accession>A0ABY1BMI6</accession>
<evidence type="ECO:0000259" key="4">
    <source>
        <dbReference type="Pfam" id="PF01557"/>
    </source>
</evidence>
<dbReference type="InterPro" id="IPR036663">
    <property type="entry name" value="Fumarylacetoacetase_C_sf"/>
</dbReference>
<dbReference type="InterPro" id="IPR051121">
    <property type="entry name" value="FAH"/>
</dbReference>
<dbReference type="Gene3D" id="3.90.850.10">
    <property type="entry name" value="Fumarylacetoacetase-like, C-terminal domain"/>
    <property type="match status" value="1"/>
</dbReference>
<keyword evidence="6" id="KW-1185">Reference proteome</keyword>
<reference evidence="5 6" key="1">
    <citation type="submission" date="2016-10" db="EMBL/GenBank/DDBJ databases">
        <authorList>
            <person name="Varghese N."/>
            <person name="Submissions S."/>
        </authorList>
    </citation>
    <scope>NUCLEOTIDE SEQUENCE [LARGE SCALE GENOMIC DNA]</scope>
    <source>
        <strain evidence="5 6">CIP 109853</strain>
    </source>
</reference>
<evidence type="ECO:0000256" key="1">
    <source>
        <dbReference type="ARBA" id="ARBA00010211"/>
    </source>
</evidence>
<protein>
    <submittedName>
        <fullName evidence="5">2-keto-4-pentenoate hydratase/2-oxohepta-3-ene-1,7-dioic acid hydratase (Catechol pathway)</fullName>
    </submittedName>
</protein>
<dbReference type="EMBL" id="FOFP01000017">
    <property type="protein sequence ID" value="SER19018.1"/>
    <property type="molecule type" value="Genomic_DNA"/>
</dbReference>
<sequence length="290" mass="31753">MKICRFNHNRIGVVQQDAVYDVSHLFERHLHWPAPLGDAVISQLESVLERVREEFSSLQPLKLSEVRLDSPVANPGKIIGAPVNYHAHIDEANRDNEINNGKTFTTLEAYGLFLKANSSLIGTADEIQSAFAGRRTDHEVELAVVIGRTARHVSVDTALDYVAGYTIGLDMSVRGGETPCYRKSPDTYSVLGPWLVTPDEIADPDNLDLSLHVNGELRQQANTGLLILNVRRVIAYASALYTLHPGDVIMTGTPAGVGPVLPGDTLTAYVENIATFDIRVARQFADQVEG</sequence>
<evidence type="ECO:0000256" key="2">
    <source>
        <dbReference type="ARBA" id="ARBA00010715"/>
    </source>
</evidence>
<gene>
    <name evidence="5" type="ORF">SAMN05216600_11718</name>
</gene>